<organism evidence="2 3">
    <name type="scientific">Streptomyces hoynatensis</name>
    <dbReference type="NCBI Taxonomy" id="1141874"/>
    <lineage>
        <taxon>Bacteria</taxon>
        <taxon>Bacillati</taxon>
        <taxon>Actinomycetota</taxon>
        <taxon>Actinomycetes</taxon>
        <taxon>Kitasatosporales</taxon>
        <taxon>Streptomycetaceae</taxon>
        <taxon>Streptomyces</taxon>
    </lineage>
</organism>
<keyword evidence="1" id="KW-0812">Transmembrane</keyword>
<proteinExistence type="predicted"/>
<dbReference type="AlphaFoldDB" id="A0A3A9YRA1"/>
<dbReference type="EMBL" id="RBAL01000017">
    <property type="protein sequence ID" value="RKN38513.1"/>
    <property type="molecule type" value="Genomic_DNA"/>
</dbReference>
<keyword evidence="1" id="KW-1133">Transmembrane helix</keyword>
<keyword evidence="3" id="KW-1185">Reference proteome</keyword>
<comment type="caution">
    <text evidence="2">The sequence shown here is derived from an EMBL/GenBank/DDBJ whole genome shotgun (WGS) entry which is preliminary data.</text>
</comment>
<reference evidence="2 3" key="1">
    <citation type="journal article" date="2014" name="Int. J. Syst. Evol. Microbiol.">
        <title>Streptomyces hoynatensis sp. nov., isolated from deep marine sediment.</title>
        <authorList>
            <person name="Veyisoglu A."/>
            <person name="Sahin N."/>
        </authorList>
    </citation>
    <scope>NUCLEOTIDE SEQUENCE [LARGE SCALE GENOMIC DNA]</scope>
    <source>
        <strain evidence="2 3">KCTC 29097</strain>
    </source>
</reference>
<evidence type="ECO:0000256" key="1">
    <source>
        <dbReference type="SAM" id="Phobius"/>
    </source>
</evidence>
<dbReference type="Proteomes" id="UP000272474">
    <property type="component" value="Unassembled WGS sequence"/>
</dbReference>
<keyword evidence="1" id="KW-0472">Membrane</keyword>
<name>A0A3A9YRA1_9ACTN</name>
<gene>
    <name evidence="2" type="ORF">D7294_23845</name>
</gene>
<accession>A0A3A9YRA1</accession>
<feature type="transmembrane region" description="Helical" evidence="1">
    <location>
        <begin position="51"/>
        <end position="72"/>
    </location>
</feature>
<protein>
    <submittedName>
        <fullName evidence="2">Uncharacterized protein</fullName>
    </submittedName>
</protein>
<evidence type="ECO:0000313" key="2">
    <source>
        <dbReference type="EMBL" id="RKN38513.1"/>
    </source>
</evidence>
<evidence type="ECO:0000313" key="3">
    <source>
        <dbReference type="Proteomes" id="UP000272474"/>
    </source>
</evidence>
<dbReference type="OrthoDB" id="4221186at2"/>
<sequence>MTNEDRVWSEEDVVASLSVQLDRAAGTLVVPRPPVAAMIRDGRARRRRRRAATALGAAVVVAGTVPFAWGAFHSGTERSLQPPASTVGEFSGSARVVQPYEAFDIGAGLQMTLKEDGYLALSGGELPRSAAEDTGPSFSRPEEPTFTYPGFPLPHGRLVLAGMLPGEEMPTRVEAEWGGTTHAARIVTLPGEPGWYAIHADLGSGDAGQPVTITVFGAEGEVLDRLHSAPAAG</sequence>
<dbReference type="RefSeq" id="WP_120683141.1">
    <property type="nucleotide sequence ID" value="NZ_RBAL01000017.1"/>
</dbReference>